<feature type="region of interest" description="Disordered" evidence="1">
    <location>
        <begin position="53"/>
        <end position="103"/>
    </location>
</feature>
<organism evidence="2 3">
    <name type="scientific">Erythroxylum novogranatense</name>
    <dbReference type="NCBI Taxonomy" id="1862640"/>
    <lineage>
        <taxon>Eukaryota</taxon>
        <taxon>Viridiplantae</taxon>
        <taxon>Streptophyta</taxon>
        <taxon>Embryophyta</taxon>
        <taxon>Tracheophyta</taxon>
        <taxon>Spermatophyta</taxon>
        <taxon>Magnoliopsida</taxon>
        <taxon>eudicotyledons</taxon>
        <taxon>Gunneridae</taxon>
        <taxon>Pentapetalae</taxon>
        <taxon>rosids</taxon>
        <taxon>fabids</taxon>
        <taxon>Malpighiales</taxon>
        <taxon>Erythroxylaceae</taxon>
        <taxon>Erythroxylum</taxon>
    </lineage>
</organism>
<accession>A0AAV8TRR9</accession>
<protein>
    <submittedName>
        <fullName evidence="2">Uncharacterized protein</fullName>
    </submittedName>
</protein>
<evidence type="ECO:0000256" key="1">
    <source>
        <dbReference type="SAM" id="MobiDB-lite"/>
    </source>
</evidence>
<dbReference type="Proteomes" id="UP001159364">
    <property type="component" value="Linkage Group LG04"/>
</dbReference>
<dbReference type="AlphaFoldDB" id="A0AAV8TRR9"/>
<evidence type="ECO:0000313" key="2">
    <source>
        <dbReference type="EMBL" id="KAJ8768513.1"/>
    </source>
</evidence>
<keyword evidence="3" id="KW-1185">Reference proteome</keyword>
<sequence length="556" mass="62544">MMSPNSTIKEQEIKFQQRWEFRREYEFDSSSNDTKSSGDSVLKKQKLISELAYGDSDEISDGSKFQQVPNHDPGPSLQPKPMEPKKKKRRGQKGLSADDQMEKSCHIKVEKKRKITTGGYDPDAMDDLKIYMESLIDDIRVAGENLSTWMREEMQKLVRDGTASEARKDKVRLQKQGNPMMHDMGMNTQAHHDKSFNEFAKKQQENKLEDKFCMQHVTDFERDLKVNHEKSCKENIQQHSGRSFRSSKRAGDISALSLKTKKMRDPNDINLAFQGKVDYNQAIVPFKPTGKDGEDRLALFTNTNSDPSPSNRNVKMHQRKSIVLGIRAHNCNVGNSVKSTRGRKKADFNDCRQSHEDETNHGQDVGCITLAEKSKAERFEFSVDPDSLPQVASSMYLTRPTIMRNPSTNHELGASSFNTMQSTAVENHKLANPETSALIFGSSSYYGYYQGMSLPEESTSSGSTSQFNQNGAWASFIGNGFPVPLHHAASGGFSILGQLGLENLGRENISALGGPIRPSEGNNYLPEQYSANNFPSHSNYKANNRILPHQDCYQFP</sequence>
<evidence type="ECO:0000313" key="3">
    <source>
        <dbReference type="Proteomes" id="UP001159364"/>
    </source>
</evidence>
<proteinExistence type="predicted"/>
<gene>
    <name evidence="2" type="ORF">K2173_022608</name>
</gene>
<dbReference type="EMBL" id="JAIWQS010000004">
    <property type="protein sequence ID" value="KAJ8768513.1"/>
    <property type="molecule type" value="Genomic_DNA"/>
</dbReference>
<reference evidence="2 3" key="1">
    <citation type="submission" date="2021-09" db="EMBL/GenBank/DDBJ databases">
        <title>Genomic insights and catalytic innovation underlie evolution of tropane alkaloids biosynthesis.</title>
        <authorList>
            <person name="Wang Y.-J."/>
            <person name="Tian T."/>
            <person name="Huang J.-P."/>
            <person name="Huang S.-X."/>
        </authorList>
    </citation>
    <scope>NUCLEOTIDE SEQUENCE [LARGE SCALE GENOMIC DNA]</scope>
    <source>
        <strain evidence="2">KIB-2018</strain>
        <tissue evidence="2">Leaf</tissue>
    </source>
</reference>
<comment type="caution">
    <text evidence="2">The sequence shown here is derived from an EMBL/GenBank/DDBJ whole genome shotgun (WGS) entry which is preliminary data.</text>
</comment>
<name>A0AAV8TRR9_9ROSI</name>